<proteinExistence type="predicted"/>
<dbReference type="Proteomes" id="UP000063781">
    <property type="component" value="Chromosome"/>
</dbReference>
<dbReference type="EMBL" id="CP013213">
    <property type="protein sequence ID" value="AMC92814.1"/>
    <property type="molecule type" value="Genomic_DNA"/>
</dbReference>
<protein>
    <submittedName>
        <fullName evidence="1">Uncharacterized protein</fullName>
    </submittedName>
</protein>
<dbReference type="RefSeq" id="WP_067630737.1">
    <property type="nucleotide sequence ID" value="NZ_CP013213.1"/>
</dbReference>
<evidence type="ECO:0000313" key="1">
    <source>
        <dbReference type="EMBL" id="AMC92814.1"/>
    </source>
</evidence>
<dbReference type="KEGG" id="erl:AOC36_02080"/>
<dbReference type="AlphaFoldDB" id="A0A0X8GYL0"/>
<accession>A0A0X8GYL0</accession>
<dbReference type="STRING" id="1514105.AOC36_02080"/>
<reference evidence="1 2" key="1">
    <citation type="submission" date="2015-10" db="EMBL/GenBank/DDBJ databases">
        <title>Erysipelothrix larvae sp. LV19 isolated from the larval gut of the rhinoceros beetle, Trypoxylus dichotomus.</title>
        <authorList>
            <person name="Lim S."/>
            <person name="Kim B.-C."/>
        </authorList>
    </citation>
    <scope>NUCLEOTIDE SEQUENCE [LARGE SCALE GENOMIC DNA]</scope>
    <source>
        <strain evidence="1 2">LV19</strain>
    </source>
</reference>
<name>A0A0X8GYL0_9FIRM</name>
<sequence>MRNLNNYHWHEFLNLIIPLSNRVHLSSYVSFNPVNECEAKRVQEIQRSSLLKSLDELQNVESHPNLWRWYKDSPEALEQDIQFLMDELNELNDSCMSVVKDFSIHDVFKETVFEDALIDHRIEQNNYVSENPVFRNCVFNLDESVIADLYSMDNPYESIDIKGCVFEDPAFFMNDTCIAAICSHEGYTNFMLEDDVVLAHLAPDGHDDNPVEFVTFSLPDDMMELLVEKSFSQTWSDQEQLEFVLEHGTICEDGSGSIAIHIDDYNALNKSEK</sequence>
<gene>
    <name evidence="1" type="ORF">AOC36_02080</name>
</gene>
<evidence type="ECO:0000313" key="2">
    <source>
        <dbReference type="Proteomes" id="UP000063781"/>
    </source>
</evidence>
<organism evidence="1 2">
    <name type="scientific">Erysipelothrix larvae</name>
    <dbReference type="NCBI Taxonomy" id="1514105"/>
    <lineage>
        <taxon>Bacteria</taxon>
        <taxon>Bacillati</taxon>
        <taxon>Bacillota</taxon>
        <taxon>Erysipelotrichia</taxon>
        <taxon>Erysipelotrichales</taxon>
        <taxon>Erysipelotrichaceae</taxon>
        <taxon>Erysipelothrix</taxon>
    </lineage>
</organism>
<keyword evidence="2" id="KW-1185">Reference proteome</keyword>